<keyword evidence="3" id="KW-1185">Reference proteome</keyword>
<accession>D4YPX7</accession>
<comment type="caution">
    <text evidence="2">The sequence shown here is derived from an EMBL/GenBank/DDBJ whole genome shotgun (WGS) entry which is preliminary data.</text>
</comment>
<dbReference type="RefSeq" id="WP_005885556.1">
    <property type="nucleotide sequence ID" value="NZ_ADNU01000064.1"/>
</dbReference>
<dbReference type="OrthoDB" id="3191258at2"/>
<dbReference type="SUPFAM" id="SSF51735">
    <property type="entry name" value="NAD(P)-binding Rossmann-fold domains"/>
    <property type="match status" value="1"/>
</dbReference>
<dbReference type="Proteomes" id="UP000005714">
    <property type="component" value="Unassembled WGS sequence"/>
</dbReference>
<gene>
    <name evidence="2" type="ORF">HMPREF0183_1987</name>
</gene>
<dbReference type="STRING" id="585530.HMPREF0183_1987"/>
<reference evidence="2 3" key="1">
    <citation type="submission" date="2010-04" db="EMBL/GenBank/DDBJ databases">
        <authorList>
            <person name="Qin X."/>
            <person name="Bachman B."/>
            <person name="Battles P."/>
            <person name="Bell A."/>
            <person name="Bess C."/>
            <person name="Bickham C."/>
            <person name="Chaboub L."/>
            <person name="Chen D."/>
            <person name="Coyle M."/>
            <person name="Deiros D.R."/>
            <person name="Dinh H."/>
            <person name="Forbes L."/>
            <person name="Fowler G."/>
            <person name="Francisco L."/>
            <person name="Fu Q."/>
            <person name="Gubbala S."/>
            <person name="Hale W."/>
            <person name="Han Y."/>
            <person name="Hemphill L."/>
            <person name="Highlander S.K."/>
            <person name="Hirani K."/>
            <person name="Hogues M."/>
            <person name="Jackson L."/>
            <person name="Jakkamsetti A."/>
            <person name="Javaid M."/>
            <person name="Jiang H."/>
            <person name="Korchina V."/>
            <person name="Kovar C."/>
            <person name="Lara F."/>
            <person name="Lee S."/>
            <person name="Mata R."/>
            <person name="Mathew T."/>
            <person name="Moen C."/>
            <person name="Morales K."/>
            <person name="Munidasa M."/>
            <person name="Nazareth L."/>
            <person name="Ngo R."/>
            <person name="Nguyen L."/>
            <person name="Okwuonu G."/>
            <person name="Ongeri F."/>
            <person name="Patil S."/>
            <person name="Petrosino J."/>
            <person name="Pham C."/>
            <person name="Pham P."/>
            <person name="Pu L.-L."/>
            <person name="Puazo M."/>
            <person name="Raj R."/>
            <person name="Reid J."/>
            <person name="Rouhana J."/>
            <person name="Saada N."/>
            <person name="Shang Y."/>
            <person name="Simmons D."/>
            <person name="Thornton R."/>
            <person name="Warren J."/>
            <person name="Weissenberger G."/>
            <person name="Zhang J."/>
            <person name="Zhang L."/>
            <person name="Zhou C."/>
            <person name="Zhu D."/>
            <person name="Muzny D."/>
            <person name="Worley K."/>
            <person name="Gibbs R."/>
        </authorList>
    </citation>
    <scope>NUCLEOTIDE SEQUENCE [LARGE SCALE GENOMIC DNA]</scope>
    <source>
        <strain evidence="2 3">ATCC 49030</strain>
    </source>
</reference>
<organism evidence="2 3">
    <name type="scientific">Brevibacterium mcbrellneri ATCC 49030</name>
    <dbReference type="NCBI Taxonomy" id="585530"/>
    <lineage>
        <taxon>Bacteria</taxon>
        <taxon>Bacillati</taxon>
        <taxon>Actinomycetota</taxon>
        <taxon>Actinomycetes</taxon>
        <taxon>Micrococcales</taxon>
        <taxon>Brevibacteriaceae</taxon>
        <taxon>Brevibacterium</taxon>
    </lineage>
</organism>
<evidence type="ECO:0000259" key="1">
    <source>
        <dbReference type="Pfam" id="PF13460"/>
    </source>
</evidence>
<dbReference type="AlphaFoldDB" id="D4YPX7"/>
<dbReference type="InterPro" id="IPR016040">
    <property type="entry name" value="NAD(P)-bd_dom"/>
</dbReference>
<evidence type="ECO:0000313" key="2">
    <source>
        <dbReference type="EMBL" id="EFG46725.1"/>
    </source>
</evidence>
<dbReference type="eggNOG" id="COG2910">
    <property type="taxonomic scope" value="Bacteria"/>
</dbReference>
<dbReference type="Gene3D" id="3.40.50.720">
    <property type="entry name" value="NAD(P)-binding Rossmann-like Domain"/>
    <property type="match status" value="1"/>
</dbReference>
<dbReference type="Pfam" id="PF13460">
    <property type="entry name" value="NAD_binding_10"/>
    <property type="match status" value="1"/>
</dbReference>
<name>D4YPX7_9MICO</name>
<sequence length="215" mass="23643">MTDVLLLGATGRTGGFLLNHRPAGIRLYAGVRPGDSTQPLPVPAHADDSRAIDLDDPTRMREALTGIDIVVNAIRLREQIPARALIDLHDRIVDAQDESKLPLIVHVGGAGALHTGNGRRFWQDPAFPTVTLPRGIAHAALRDHLESETTPHRWAYLIPPPSYQPGGQFTGTYRRRQPAVDERTFLQSSISYEDFALALADAIRDRWTGTHLISA</sequence>
<dbReference type="InterPro" id="IPR036291">
    <property type="entry name" value="NAD(P)-bd_dom_sf"/>
</dbReference>
<feature type="domain" description="NAD(P)-binding" evidence="1">
    <location>
        <begin position="8"/>
        <end position="205"/>
    </location>
</feature>
<proteinExistence type="predicted"/>
<evidence type="ECO:0000313" key="3">
    <source>
        <dbReference type="Proteomes" id="UP000005714"/>
    </source>
</evidence>
<dbReference type="EMBL" id="ADNU01000064">
    <property type="protein sequence ID" value="EFG46725.1"/>
    <property type="molecule type" value="Genomic_DNA"/>
</dbReference>
<protein>
    <recommendedName>
        <fullName evidence="1">NAD(P)-binding domain-containing protein</fullName>
    </recommendedName>
</protein>